<gene>
    <name evidence="2" type="ORF">EWV54_17240</name>
</gene>
<evidence type="ECO:0000256" key="1">
    <source>
        <dbReference type="SAM" id="MobiDB-lite"/>
    </source>
</evidence>
<dbReference type="AlphaFoldDB" id="A0A552IMU5"/>
<organism evidence="2 3">
    <name type="scientific">Microcystis novacekii Mn_MB_F_20050700_S1D</name>
    <dbReference type="NCBI Taxonomy" id="2486266"/>
    <lineage>
        <taxon>Bacteria</taxon>
        <taxon>Bacillati</taxon>
        <taxon>Cyanobacteriota</taxon>
        <taxon>Cyanophyceae</taxon>
        <taxon>Oscillatoriophycideae</taxon>
        <taxon>Chroococcales</taxon>
        <taxon>Microcystaceae</taxon>
        <taxon>Microcystis</taxon>
    </lineage>
</organism>
<proteinExistence type="predicted"/>
<feature type="compositionally biased region" description="Basic and acidic residues" evidence="1">
    <location>
        <begin position="652"/>
        <end position="668"/>
    </location>
</feature>
<evidence type="ECO:0000313" key="3">
    <source>
        <dbReference type="Proteomes" id="UP000319191"/>
    </source>
</evidence>
<dbReference type="Proteomes" id="UP000319191">
    <property type="component" value="Unassembled WGS sequence"/>
</dbReference>
<protein>
    <submittedName>
        <fullName evidence="2">Uncharacterized protein</fullName>
    </submittedName>
</protein>
<dbReference type="EMBL" id="SFAV01000240">
    <property type="protein sequence ID" value="TRU84796.1"/>
    <property type="molecule type" value="Genomic_DNA"/>
</dbReference>
<name>A0A552IMU5_9CHRO</name>
<reference evidence="2 3" key="1">
    <citation type="submission" date="2019-01" db="EMBL/GenBank/DDBJ databases">
        <title>Coherence of Microcystis species and biogeography revealed through population genomics.</title>
        <authorList>
            <person name="Perez-Carrascal O.M."/>
            <person name="Terrat Y."/>
            <person name="Giani A."/>
            <person name="Fortin N."/>
            <person name="Tromas N."/>
            <person name="Shapiro B.J."/>
        </authorList>
    </citation>
    <scope>NUCLEOTIDE SEQUENCE [LARGE SCALE GENOMIC DNA]</scope>
    <source>
        <strain evidence="2">Mn_MB_F_20050700_S1D</strain>
    </source>
</reference>
<comment type="caution">
    <text evidence="2">The sequence shown here is derived from an EMBL/GenBank/DDBJ whole genome shotgun (WGS) entry which is preliminary data.</text>
</comment>
<evidence type="ECO:0000313" key="2">
    <source>
        <dbReference type="EMBL" id="TRU84796.1"/>
    </source>
</evidence>
<sequence length="679" mass="77464">MVRFFEGIESGKEIQTIENIYRGAQKKINFLTGSTVGNFISPNSKHAYIENILDSDRPIAVYADSQILLETLDKTLSKEGKITLRVDSKTVSEPRVQEFLRNPDDWIARNQPDAILLSPIAESGLDISIRGYFRSTYGFIFGQLDADGAVQFTFRFRDPAIERFLWVIGTPVKHDETRFPAFQVDVKKLFSDRLSLDLDRAMRGEIDGGEVISNIKKMIDSVHPAIAAAAYTIRAFQNYEAMNLRKSVRSLLESRGHEVVAEREEYASPELFNATKREVQLKECEDIFNAPEKEGSFRSRKTTWIEQCSEIRSSYLYRLPGIEDKPEWSPEFLFHVRFKEKERVSRKGKVTRHGEINPIDKISNYHLLTNPEIAREIASRKFSRMKEKAAAGGKEFPWLYKNLEATIHALRRSGIERLIGSDEFYREDSPLTQEILKNCRSKSVSLALGTPGRKSAIQFIGSILARIGYEWDCQPRKENGRTVRYYRCVKNRDVWDSRFTAAIQECTKTRWEKLMSDKPETAQETTKKNPSDETTSKSYKERILAVAPEGNIYINNIGVRCNPIAGENSSECTTSLAGDLYPELSELYNQARIEIPSAAGDLPSEAEINDLADMISSTVPDDTDCWEFLRGFPPRAIYLAIEAIKARRGRSAWESHPRVSRDSNERTEPNQTEPTLKRA</sequence>
<accession>A0A552IMU5</accession>
<feature type="region of interest" description="Disordered" evidence="1">
    <location>
        <begin position="514"/>
        <end position="536"/>
    </location>
</feature>
<feature type="compositionally biased region" description="Polar residues" evidence="1">
    <location>
        <begin position="669"/>
        <end position="679"/>
    </location>
</feature>
<feature type="region of interest" description="Disordered" evidence="1">
    <location>
        <begin position="652"/>
        <end position="679"/>
    </location>
</feature>